<gene>
    <name evidence="2" type="ORF">CASFOL_026428</name>
</gene>
<dbReference type="InterPro" id="IPR006016">
    <property type="entry name" value="UspA"/>
</dbReference>
<evidence type="ECO:0000259" key="1">
    <source>
        <dbReference type="Pfam" id="PF00582"/>
    </source>
</evidence>
<dbReference type="Proteomes" id="UP001632038">
    <property type="component" value="Unassembled WGS sequence"/>
</dbReference>
<dbReference type="FunFam" id="3.40.50.620:FF:000142">
    <property type="entry name" value="Universal stress protein A-like protein"/>
    <property type="match status" value="1"/>
</dbReference>
<accession>A0ABD3CIQ7</accession>
<reference evidence="3" key="1">
    <citation type="journal article" date="2024" name="IScience">
        <title>Strigolactones Initiate the Formation of Haustorium-like Structures in Castilleja.</title>
        <authorList>
            <person name="Buerger M."/>
            <person name="Peterson D."/>
            <person name="Chory J."/>
        </authorList>
    </citation>
    <scope>NUCLEOTIDE SEQUENCE [LARGE SCALE GENOMIC DNA]</scope>
</reference>
<dbReference type="InterPro" id="IPR014729">
    <property type="entry name" value="Rossmann-like_a/b/a_fold"/>
</dbReference>
<proteinExistence type="predicted"/>
<evidence type="ECO:0000313" key="2">
    <source>
        <dbReference type="EMBL" id="KAL3629206.1"/>
    </source>
</evidence>
<dbReference type="PANTHER" id="PTHR47710:SF1">
    <property type="entry name" value="ADENINE NUCLEOTIDE ALPHA HYDROLASES-LIKE SUPERFAMILY PROTEIN"/>
    <property type="match status" value="1"/>
</dbReference>
<dbReference type="CDD" id="cd23659">
    <property type="entry name" value="USP_At3g01520-like"/>
    <property type="match status" value="1"/>
</dbReference>
<evidence type="ECO:0000313" key="3">
    <source>
        <dbReference type="Proteomes" id="UP001632038"/>
    </source>
</evidence>
<dbReference type="Gene3D" id="3.40.50.620">
    <property type="entry name" value="HUPs"/>
    <property type="match status" value="1"/>
</dbReference>
<keyword evidence="3" id="KW-1185">Reference proteome</keyword>
<organism evidence="2 3">
    <name type="scientific">Castilleja foliolosa</name>
    <dbReference type="NCBI Taxonomy" id="1961234"/>
    <lineage>
        <taxon>Eukaryota</taxon>
        <taxon>Viridiplantae</taxon>
        <taxon>Streptophyta</taxon>
        <taxon>Embryophyta</taxon>
        <taxon>Tracheophyta</taxon>
        <taxon>Spermatophyta</taxon>
        <taxon>Magnoliopsida</taxon>
        <taxon>eudicotyledons</taxon>
        <taxon>Gunneridae</taxon>
        <taxon>Pentapetalae</taxon>
        <taxon>asterids</taxon>
        <taxon>lamiids</taxon>
        <taxon>Lamiales</taxon>
        <taxon>Orobanchaceae</taxon>
        <taxon>Pedicularideae</taxon>
        <taxon>Castillejinae</taxon>
        <taxon>Castilleja</taxon>
    </lineage>
</organism>
<comment type="caution">
    <text evidence="2">The sequence shown here is derived from an EMBL/GenBank/DDBJ whole genome shotgun (WGS) entry which is preliminary data.</text>
</comment>
<feature type="domain" description="UspA" evidence="1">
    <location>
        <begin position="27"/>
        <end position="169"/>
    </location>
</feature>
<protein>
    <recommendedName>
        <fullName evidence="1">UspA domain-containing protein</fullName>
    </recommendedName>
</protein>
<dbReference type="AlphaFoldDB" id="A0ABD3CIQ7"/>
<sequence>MAADGGEPPTRIMVAVNESSKVGYPRPSISCMEAFEWVLNKIIRSKSNASGFTILLLHVQAPEKGIDDSDSIYASAADIKSPKHKEVLLGLEFLEYFQKQCRDIGLACEAWVKRGDPRKLICSEVKRVQPDLLVVGCSRRGLSFYQKILIKSVSGHCRKNADCPVAVIKSSV</sequence>
<dbReference type="InterPro" id="IPR044187">
    <property type="entry name" value="At3g01520-like_plant"/>
</dbReference>
<name>A0ABD3CIQ7_9LAMI</name>
<dbReference type="Pfam" id="PF00582">
    <property type="entry name" value="Usp"/>
    <property type="match status" value="1"/>
</dbReference>
<dbReference type="SUPFAM" id="SSF52402">
    <property type="entry name" value="Adenine nucleotide alpha hydrolases-like"/>
    <property type="match status" value="1"/>
</dbReference>
<dbReference type="EMBL" id="JAVIJP010000034">
    <property type="protein sequence ID" value="KAL3629206.1"/>
    <property type="molecule type" value="Genomic_DNA"/>
</dbReference>
<dbReference type="PANTHER" id="PTHR47710">
    <property type="entry name" value="ADENINE NUCLEOTIDE ALPHA HYDROLASES-LIKE SUPERFAMILY PROTEIN"/>
    <property type="match status" value="1"/>
</dbReference>